<gene>
    <name evidence="1" type="ORF">C491_08564</name>
</gene>
<dbReference type="eggNOG" id="arCOG10325">
    <property type="taxonomic scope" value="Archaea"/>
</dbReference>
<dbReference type="AlphaFoldDB" id="L9X9E2"/>
<protein>
    <submittedName>
        <fullName evidence="1">Uncharacterized protein</fullName>
    </submittedName>
</protein>
<keyword evidence="2" id="KW-1185">Reference proteome</keyword>
<reference evidence="1 2" key="1">
    <citation type="journal article" date="2014" name="PLoS Genet.">
        <title>Phylogenetically driven sequencing of extremely halophilic archaea reveals strategies for static and dynamic osmo-response.</title>
        <authorList>
            <person name="Becker E.A."/>
            <person name="Seitzer P.M."/>
            <person name="Tritt A."/>
            <person name="Larsen D."/>
            <person name="Krusor M."/>
            <person name="Yao A.I."/>
            <person name="Wu D."/>
            <person name="Madern D."/>
            <person name="Eisen J.A."/>
            <person name="Darling A.E."/>
            <person name="Facciotti M.T."/>
        </authorList>
    </citation>
    <scope>NUCLEOTIDE SEQUENCE [LARGE SCALE GENOMIC DNA]</scope>
    <source>
        <strain evidence="1 2">DSM 10524</strain>
    </source>
</reference>
<organism evidence="1 2">
    <name type="scientific">Natronococcus amylolyticus DSM 10524</name>
    <dbReference type="NCBI Taxonomy" id="1227497"/>
    <lineage>
        <taxon>Archaea</taxon>
        <taxon>Methanobacteriati</taxon>
        <taxon>Methanobacteriota</taxon>
        <taxon>Stenosarchaea group</taxon>
        <taxon>Halobacteria</taxon>
        <taxon>Halobacteriales</taxon>
        <taxon>Natrialbaceae</taxon>
        <taxon>Natronococcus</taxon>
    </lineage>
</organism>
<comment type="caution">
    <text evidence="1">The sequence shown here is derived from an EMBL/GenBank/DDBJ whole genome shotgun (WGS) entry which is preliminary data.</text>
</comment>
<dbReference type="Proteomes" id="UP000011688">
    <property type="component" value="Unassembled WGS sequence"/>
</dbReference>
<dbReference type="PATRIC" id="fig|1227497.3.peg.1762"/>
<evidence type="ECO:0000313" key="2">
    <source>
        <dbReference type="Proteomes" id="UP000011688"/>
    </source>
</evidence>
<dbReference type="EMBL" id="AOIB01000020">
    <property type="protein sequence ID" value="ELY58374.1"/>
    <property type="molecule type" value="Genomic_DNA"/>
</dbReference>
<accession>L9X9E2</accession>
<proteinExistence type="predicted"/>
<name>L9X9E2_9EURY</name>
<evidence type="ECO:0000313" key="1">
    <source>
        <dbReference type="EMBL" id="ELY58374.1"/>
    </source>
</evidence>
<sequence length="103" mass="10932">MQNDASGSRDDRLPNLVTIVGRGVPSNFEIAVDGEIEMLADDPVAEGTVVSGGVAEGTIEVGVQRFRFSGQMANVYVVDWNGVEMSDSASTPEVHVDYGISSR</sequence>